<sequence length="77" mass="8609">MENAVVIRLSLEPKQAEALLLHLREQFRQGLQARWYADRYRLVPDAARSGAILHDCPCLAAQKKALGALRAALDQAQ</sequence>
<dbReference type="AlphaFoldDB" id="C1DRZ0"/>
<dbReference type="OrthoDB" id="6900326at2"/>
<dbReference type="Proteomes" id="UP000002424">
    <property type="component" value="Chromosome"/>
</dbReference>
<evidence type="ECO:0000313" key="2">
    <source>
        <dbReference type="Proteomes" id="UP000002424"/>
    </source>
</evidence>
<organism evidence="1 2">
    <name type="scientific">Azotobacter vinelandii (strain DJ / ATCC BAA-1303)</name>
    <dbReference type="NCBI Taxonomy" id="322710"/>
    <lineage>
        <taxon>Bacteria</taxon>
        <taxon>Pseudomonadati</taxon>
        <taxon>Pseudomonadota</taxon>
        <taxon>Gammaproteobacteria</taxon>
        <taxon>Pseudomonadales</taxon>
        <taxon>Pseudomonadaceae</taxon>
        <taxon>Azotobacter</taxon>
    </lineage>
</organism>
<gene>
    <name evidence="1" type="ordered locus">Avin_37200</name>
</gene>
<dbReference type="STRING" id="322710.Avin_37200"/>
<evidence type="ECO:0000313" key="1">
    <source>
        <dbReference type="EMBL" id="ACO79865.1"/>
    </source>
</evidence>
<dbReference type="RefSeq" id="WP_012702240.1">
    <property type="nucleotide sequence ID" value="NC_012560.1"/>
</dbReference>
<proteinExistence type="predicted"/>
<dbReference type="HOGENOM" id="CLU_187677_0_0_6"/>
<name>C1DRZ0_AZOVD</name>
<protein>
    <submittedName>
        <fullName evidence="1">Uncharacterized protein</fullName>
    </submittedName>
</protein>
<reference evidence="1 2" key="1">
    <citation type="journal article" date="2009" name="J. Bacteriol.">
        <title>Genome sequence of Azotobacter vinelandii, an obligate aerobe specialized to support diverse anaerobic metabolic processes.</title>
        <authorList>
            <person name="Setubal J.C."/>
            <person name="dos Santos P."/>
            <person name="Goldman B.S."/>
            <person name="Ertesvag H."/>
            <person name="Espin G."/>
            <person name="Rubio L.M."/>
            <person name="Valla S."/>
            <person name="Almeida N.F."/>
            <person name="Balasubramanian D."/>
            <person name="Cromes L."/>
            <person name="Curatti L."/>
            <person name="Du Z."/>
            <person name="Godsy E."/>
            <person name="Goodner B."/>
            <person name="Hellner-Burris K."/>
            <person name="Hernandez J.A."/>
            <person name="Houmiel K."/>
            <person name="Imperial J."/>
            <person name="Kennedy C."/>
            <person name="Larson T.J."/>
            <person name="Latreille P."/>
            <person name="Ligon L.S."/>
            <person name="Lu J."/>
            <person name="Maerk M."/>
            <person name="Miller N.M."/>
            <person name="Norton S."/>
            <person name="O'Carroll I.P."/>
            <person name="Paulsen I."/>
            <person name="Raulfs E.C."/>
            <person name="Roemer R."/>
            <person name="Rosser J."/>
            <person name="Segura D."/>
            <person name="Slater S."/>
            <person name="Stricklin S.L."/>
            <person name="Studholme D.J."/>
            <person name="Sun J."/>
            <person name="Viana C.J."/>
            <person name="Wallin E."/>
            <person name="Wang B."/>
            <person name="Wheeler C."/>
            <person name="Zhu H."/>
            <person name="Dean D.R."/>
            <person name="Dixon R."/>
            <person name="Wood D."/>
        </authorList>
    </citation>
    <scope>NUCLEOTIDE SEQUENCE [LARGE SCALE GENOMIC DNA]</scope>
    <source>
        <strain evidence="2">DJ / ATCC BAA-1303</strain>
    </source>
</reference>
<dbReference type="KEGG" id="avn:Avin_37200"/>
<dbReference type="GeneID" id="88186699"/>
<dbReference type="EMBL" id="CP001157">
    <property type="protein sequence ID" value="ACO79865.1"/>
    <property type="molecule type" value="Genomic_DNA"/>
</dbReference>
<dbReference type="eggNOG" id="ENOG502ZE1F">
    <property type="taxonomic scope" value="Bacteria"/>
</dbReference>
<dbReference type="EnsemblBacteria" id="ACO79865">
    <property type="protein sequence ID" value="ACO79865"/>
    <property type="gene ID" value="Avin_37200"/>
</dbReference>
<accession>C1DRZ0</accession>
<keyword evidence="2" id="KW-1185">Reference proteome</keyword>